<feature type="binding site" evidence="18">
    <location>
        <position position="77"/>
    </location>
    <ligand>
        <name>ATP</name>
        <dbReference type="ChEBI" id="CHEBI:30616"/>
    </ligand>
</feature>
<keyword evidence="13 20" id="KW-1278">Translocase</keyword>
<dbReference type="NCBIfam" id="TIGR01652">
    <property type="entry name" value="ATPase-Plipid"/>
    <property type="match status" value="1"/>
</dbReference>
<accession>A0A2P4SM60</accession>
<evidence type="ECO:0000256" key="6">
    <source>
        <dbReference type="ARBA" id="ARBA00022525"/>
    </source>
</evidence>
<evidence type="ECO:0000256" key="12">
    <source>
        <dbReference type="ARBA" id="ARBA00022842"/>
    </source>
</evidence>
<feature type="binding site" evidence="19">
    <location>
        <position position="215"/>
    </location>
    <ligand>
        <name>Mg(2+)</name>
        <dbReference type="ChEBI" id="CHEBI:18420"/>
    </ligand>
</feature>
<feature type="binding site" evidence="18">
    <location>
        <position position="215"/>
    </location>
    <ligand>
        <name>ATP</name>
        <dbReference type="ChEBI" id="CHEBI:30616"/>
    </ligand>
</feature>
<proteinExistence type="inferred from homology"/>
<comment type="caution">
    <text evidence="22">The sequence shown here is derived from an EMBL/GenBank/DDBJ whole genome shotgun (WGS) entry which is preliminary data.</text>
</comment>
<dbReference type="InterPro" id="IPR032630">
    <property type="entry name" value="P_typ_ATPase_c"/>
</dbReference>
<dbReference type="FunFam" id="3.40.50.1000:FF:000023">
    <property type="entry name" value="Phospholipid-transporting ATPase"/>
    <property type="match status" value="1"/>
</dbReference>
<feature type="binding site" evidence="19">
    <location>
        <position position="211"/>
    </location>
    <ligand>
        <name>Mg(2+)</name>
        <dbReference type="ChEBI" id="CHEBI:18420"/>
    </ligand>
</feature>
<feature type="transmembrane region" description="Helical" evidence="20">
    <location>
        <begin position="370"/>
        <end position="393"/>
    </location>
</feature>
<organism evidence="22 23">
    <name type="scientific">Bambusicola thoracicus</name>
    <name type="common">Chinese bamboo-partridge</name>
    <name type="synonym">Perdix thoracica</name>
    <dbReference type="NCBI Taxonomy" id="9083"/>
    <lineage>
        <taxon>Eukaryota</taxon>
        <taxon>Metazoa</taxon>
        <taxon>Chordata</taxon>
        <taxon>Craniata</taxon>
        <taxon>Vertebrata</taxon>
        <taxon>Euteleostomi</taxon>
        <taxon>Archelosauria</taxon>
        <taxon>Archosauria</taxon>
        <taxon>Dinosauria</taxon>
        <taxon>Saurischia</taxon>
        <taxon>Theropoda</taxon>
        <taxon>Coelurosauria</taxon>
        <taxon>Aves</taxon>
        <taxon>Neognathae</taxon>
        <taxon>Galloanserae</taxon>
        <taxon>Galliformes</taxon>
        <taxon>Phasianidae</taxon>
        <taxon>Perdicinae</taxon>
        <taxon>Bambusicola</taxon>
    </lineage>
</organism>
<dbReference type="GO" id="GO:0005783">
    <property type="term" value="C:endoplasmic reticulum"/>
    <property type="evidence" value="ECO:0007669"/>
    <property type="project" value="UniProtKB-ARBA"/>
</dbReference>
<dbReference type="SUPFAM" id="SSF81665">
    <property type="entry name" value="Calcium ATPase, transmembrane domain M"/>
    <property type="match status" value="1"/>
</dbReference>
<feature type="domain" description="P-type ATPase C-terminal" evidence="21">
    <location>
        <begin position="237"/>
        <end position="373"/>
    </location>
</feature>
<evidence type="ECO:0000256" key="2">
    <source>
        <dbReference type="ARBA" id="ARBA00004141"/>
    </source>
</evidence>
<evidence type="ECO:0000256" key="13">
    <source>
        <dbReference type="ARBA" id="ARBA00022967"/>
    </source>
</evidence>
<evidence type="ECO:0000256" key="3">
    <source>
        <dbReference type="ARBA" id="ARBA00004613"/>
    </source>
</evidence>
<dbReference type="GO" id="GO:0005524">
    <property type="term" value="F:ATP binding"/>
    <property type="evidence" value="ECO:0007669"/>
    <property type="project" value="UniProtKB-UniRule"/>
</dbReference>
<dbReference type="InterPro" id="IPR001757">
    <property type="entry name" value="P_typ_ATPase"/>
</dbReference>
<evidence type="ECO:0000256" key="11">
    <source>
        <dbReference type="ARBA" id="ARBA00022840"/>
    </source>
</evidence>
<evidence type="ECO:0000313" key="22">
    <source>
        <dbReference type="EMBL" id="POI25184.1"/>
    </source>
</evidence>
<keyword evidence="14 20" id="KW-1133">Transmembrane helix</keyword>
<feature type="transmembrane region" description="Helical" evidence="20">
    <location>
        <begin position="300"/>
        <end position="321"/>
    </location>
</feature>
<dbReference type="InterPro" id="IPR023214">
    <property type="entry name" value="HAD_sf"/>
</dbReference>
<evidence type="ECO:0000256" key="18">
    <source>
        <dbReference type="PIRSR" id="PIRSR606539-2"/>
    </source>
</evidence>
<dbReference type="GO" id="GO:0140327">
    <property type="term" value="F:flippase activity"/>
    <property type="evidence" value="ECO:0007669"/>
    <property type="project" value="UniProtKB-ARBA"/>
</dbReference>
<evidence type="ECO:0000313" key="23">
    <source>
        <dbReference type="Proteomes" id="UP000237246"/>
    </source>
</evidence>
<comment type="similarity">
    <text evidence="4">Belongs to the urotensin-2 family.</text>
</comment>
<feature type="binding site" evidence="18">
    <location>
        <position position="191"/>
    </location>
    <ligand>
        <name>ATP</name>
        <dbReference type="ChEBI" id="CHEBI:30616"/>
    </ligand>
</feature>
<name>A0A2P4SM60_BAMTH</name>
<dbReference type="InterPro" id="IPR001483">
    <property type="entry name" value="Urotensin_II"/>
</dbReference>
<dbReference type="GO" id="GO:0045332">
    <property type="term" value="P:phospholipid translocation"/>
    <property type="evidence" value="ECO:0007669"/>
    <property type="project" value="TreeGrafter"/>
</dbReference>
<evidence type="ECO:0000259" key="21">
    <source>
        <dbReference type="Pfam" id="PF16212"/>
    </source>
</evidence>
<gene>
    <name evidence="22" type="ORF">CIB84_011066</name>
</gene>
<dbReference type="PROSITE" id="PS00984">
    <property type="entry name" value="UROTENSIN_II"/>
    <property type="match status" value="1"/>
</dbReference>
<dbReference type="GO" id="GO:0005576">
    <property type="term" value="C:extracellular region"/>
    <property type="evidence" value="ECO:0007669"/>
    <property type="project" value="UniProtKB-SubCell"/>
</dbReference>
<keyword evidence="16" id="KW-1015">Disulfide bond</keyword>
<dbReference type="Gene3D" id="3.40.50.1000">
    <property type="entry name" value="HAD superfamily/HAD-like"/>
    <property type="match status" value="1"/>
</dbReference>
<feature type="binding site" evidence="18">
    <location>
        <position position="214"/>
    </location>
    <ligand>
        <name>ATP</name>
        <dbReference type="ChEBI" id="CHEBI:30616"/>
    </ligand>
</feature>
<evidence type="ECO:0000256" key="9">
    <source>
        <dbReference type="ARBA" id="ARBA00022723"/>
    </source>
</evidence>
<dbReference type="OrthoDB" id="377733at2759"/>
<feature type="binding site" evidence="18">
    <location>
        <position position="75"/>
    </location>
    <ligand>
        <name>ATP</name>
        <dbReference type="ChEBI" id="CHEBI:30616"/>
    </ligand>
</feature>
<evidence type="ECO:0000256" key="16">
    <source>
        <dbReference type="ARBA" id="ARBA00023157"/>
    </source>
</evidence>
<sequence length="433" mass="48868">MPKHIVAGCLFWNVDMHRDYLVLSHLQTCFWKYCSANPSACLNEGATGIEDRLQDGVPDTIQALRKAGIKIWMLTGDKRETAVNIAYACKLLEPDDRIFTLKSQSRDACALAMNNILECMQKNTPDQRKGNQKLGNVPASPSTQAHGFSAGLVIDGRTLEHVLQDSLQNAFLELTEKCRAVVCCQATPLQKSVLVRLVRNKLKAMTLAVGDGANDVSMIQVADTGVGILGQEGMQAVMASDFAISQFRHLRKLLLVHGHWCYTRLTNMILYFFYKNVAYVNLLFWYQFFCGFSGTSMTDYWILIFFNLLFTSVPPIIYGVLDKDVSAEILMQIPQLYMMSQKSVAYLPSTFWITLLDAFYQSLACFFVPYFTWIHTVVIAGSILFYFIFALAFGASYRTHNPLSNPYRIMEKHMADPVFYLVCLLTTCVALLP</sequence>
<keyword evidence="7 20" id="KW-0812">Transmembrane</keyword>
<keyword evidence="12 19" id="KW-0460">Magnesium</keyword>
<evidence type="ECO:0000256" key="15">
    <source>
        <dbReference type="ARBA" id="ARBA00023136"/>
    </source>
</evidence>
<feature type="transmembrane region" description="Helical" evidence="20">
    <location>
        <begin position="269"/>
        <end position="288"/>
    </location>
</feature>
<evidence type="ECO:0000256" key="10">
    <source>
        <dbReference type="ARBA" id="ARBA00022741"/>
    </source>
</evidence>
<evidence type="ECO:0000256" key="5">
    <source>
        <dbReference type="ARBA" id="ARBA00008109"/>
    </source>
</evidence>
<comment type="caution">
    <text evidence="20">Lacks conserved residue(s) required for the propagation of feature annotation.</text>
</comment>
<keyword evidence="9 19" id="KW-0479">Metal-binding</keyword>
<dbReference type="PANTHER" id="PTHR24092:SF84">
    <property type="entry name" value="PHOSPHOLIPID-TRANSPORTING ATPASE VD"/>
    <property type="match status" value="1"/>
</dbReference>
<dbReference type="GO" id="GO:0000287">
    <property type="term" value="F:magnesium ion binding"/>
    <property type="evidence" value="ECO:0007669"/>
    <property type="project" value="UniProtKB-UniRule"/>
</dbReference>
<dbReference type="GO" id="GO:0097746">
    <property type="term" value="P:blood vessel diameter maintenance"/>
    <property type="evidence" value="ECO:0007669"/>
    <property type="project" value="InterPro"/>
</dbReference>
<keyword evidence="23" id="KW-1185">Reference proteome</keyword>
<evidence type="ECO:0000256" key="19">
    <source>
        <dbReference type="PIRSR" id="PIRSR606539-3"/>
    </source>
</evidence>
<protein>
    <recommendedName>
        <fullName evidence="20">Phospholipid-transporting ATPase</fullName>
        <ecNumber evidence="20">7.6.2.1</ecNumber>
    </recommendedName>
</protein>
<dbReference type="Pfam" id="PF16212">
    <property type="entry name" value="PhoLip_ATPase_C"/>
    <property type="match status" value="1"/>
</dbReference>
<keyword evidence="15 20" id="KW-0472">Membrane</keyword>
<dbReference type="InterPro" id="IPR036412">
    <property type="entry name" value="HAD-like_sf"/>
</dbReference>
<feature type="non-terminal residue" evidence="22">
    <location>
        <position position="433"/>
    </location>
</feature>
<keyword evidence="6" id="KW-0964">Secreted</keyword>
<keyword evidence="11 18" id="KW-0067">ATP-binding</keyword>
<evidence type="ECO:0000256" key="14">
    <source>
        <dbReference type="ARBA" id="ARBA00022989"/>
    </source>
</evidence>
<dbReference type="GO" id="GO:0008217">
    <property type="term" value="P:regulation of blood pressure"/>
    <property type="evidence" value="ECO:0007669"/>
    <property type="project" value="InterPro"/>
</dbReference>
<keyword evidence="8" id="KW-0372">Hormone</keyword>
<dbReference type="EC" id="7.6.2.1" evidence="20"/>
<dbReference type="NCBIfam" id="TIGR01494">
    <property type="entry name" value="ATPase_P-type"/>
    <property type="match status" value="1"/>
</dbReference>
<dbReference type="GO" id="GO:0005886">
    <property type="term" value="C:plasma membrane"/>
    <property type="evidence" value="ECO:0007669"/>
    <property type="project" value="TreeGrafter"/>
</dbReference>
<evidence type="ECO:0000256" key="7">
    <source>
        <dbReference type="ARBA" id="ARBA00022692"/>
    </source>
</evidence>
<dbReference type="SUPFAM" id="SSF56784">
    <property type="entry name" value="HAD-like"/>
    <property type="match status" value="1"/>
</dbReference>
<dbReference type="InterPro" id="IPR023298">
    <property type="entry name" value="ATPase_P-typ_TM_dom_sf"/>
</dbReference>
<evidence type="ECO:0000256" key="1">
    <source>
        <dbReference type="ARBA" id="ARBA00001946"/>
    </source>
</evidence>
<dbReference type="Proteomes" id="UP000237246">
    <property type="component" value="Unassembled WGS sequence"/>
</dbReference>
<dbReference type="InterPro" id="IPR006539">
    <property type="entry name" value="P-type_ATPase_IV"/>
</dbReference>
<comment type="catalytic activity">
    <reaction evidence="17 20">
        <text>ATP + H2O + phospholipidSide 1 = ADP + phosphate + phospholipidSide 2.</text>
        <dbReference type="EC" id="7.6.2.1"/>
    </reaction>
</comment>
<feature type="transmembrane region" description="Helical" evidence="20">
    <location>
        <begin position="344"/>
        <end position="364"/>
    </location>
</feature>
<evidence type="ECO:0000256" key="4">
    <source>
        <dbReference type="ARBA" id="ARBA00006719"/>
    </source>
</evidence>
<feature type="binding site" evidence="18">
    <location>
        <position position="76"/>
    </location>
    <ligand>
        <name>ATP</name>
        <dbReference type="ChEBI" id="CHEBI:30616"/>
    </ligand>
</feature>
<dbReference type="GO" id="GO:0016887">
    <property type="term" value="F:ATP hydrolysis activity"/>
    <property type="evidence" value="ECO:0007669"/>
    <property type="project" value="InterPro"/>
</dbReference>
<reference evidence="22 23" key="1">
    <citation type="submission" date="2018-01" db="EMBL/GenBank/DDBJ databases">
        <title>Comparison of the Chinese Bamboo Partridge and Red Junglefowl genome sequences highlights the importance of demography in genome evolution.</title>
        <authorList>
            <person name="Tiley G.P."/>
            <person name="Kimball R.T."/>
            <person name="Braun E.L."/>
            <person name="Burleigh J.G."/>
        </authorList>
    </citation>
    <scope>NUCLEOTIDE SEQUENCE [LARGE SCALE GENOMIC DNA]</scope>
    <source>
        <strain evidence="22">RTK389</strain>
        <tissue evidence="22">Blood</tissue>
    </source>
</reference>
<dbReference type="AlphaFoldDB" id="A0A2P4SM60"/>
<evidence type="ECO:0000256" key="17">
    <source>
        <dbReference type="ARBA" id="ARBA00034036"/>
    </source>
</evidence>
<dbReference type="PANTHER" id="PTHR24092">
    <property type="entry name" value="PROBABLE PHOSPHOLIPID-TRANSPORTING ATPASE"/>
    <property type="match status" value="1"/>
</dbReference>
<dbReference type="GO" id="GO:0005179">
    <property type="term" value="F:hormone activity"/>
    <property type="evidence" value="ECO:0007669"/>
    <property type="project" value="UniProtKB-KW"/>
</dbReference>
<comment type="subcellular location">
    <subcellularLocation>
        <location evidence="2 20">Membrane</location>
        <topology evidence="2 20">Multi-pass membrane protein</topology>
    </subcellularLocation>
    <subcellularLocation>
        <location evidence="3">Secreted</location>
    </subcellularLocation>
</comment>
<comment type="cofactor">
    <cofactor evidence="1 19">
        <name>Mg(2+)</name>
        <dbReference type="ChEBI" id="CHEBI:18420"/>
    </cofactor>
</comment>
<comment type="similarity">
    <text evidence="5 20">Belongs to the cation transport ATPase (P-type) (TC 3.A.3) family. Type IV subfamily.</text>
</comment>
<keyword evidence="10 18" id="KW-0547">Nucleotide-binding</keyword>
<evidence type="ECO:0000256" key="20">
    <source>
        <dbReference type="RuleBase" id="RU362033"/>
    </source>
</evidence>
<evidence type="ECO:0000256" key="8">
    <source>
        <dbReference type="ARBA" id="ARBA00022702"/>
    </source>
</evidence>
<dbReference type="EMBL" id="PPHD01035920">
    <property type="protein sequence ID" value="POI25184.1"/>
    <property type="molecule type" value="Genomic_DNA"/>
</dbReference>